<dbReference type="AlphaFoldDB" id="A0A3S5AVH8"/>
<proteinExistence type="predicted"/>
<gene>
    <name evidence="1" type="ORF">PXEA_LOCUS32181</name>
</gene>
<accession>A0A3S5AVH8</accession>
<sequence length="213" mass="23808">MQEKQVSIGSFKRIIEEPLTALIKTHAEAEELPLPQEIIHHQMPSSAVLVQCDNINNDNFHSNANQISLIRNEYLVAPLSPKILADLTNHTFSTSGIVAVSAGQTQDTGTKAGQKILSLPDLPDTSSKAALNTDELNYCYLTTYQMPKPSKNVMGVAADGSSIAMFESQFKSELLQQPYPGFYPQVFRFLMQTQHPRDWCLRLITWPYPLCIL</sequence>
<evidence type="ECO:0000313" key="1">
    <source>
        <dbReference type="EMBL" id="VEL38741.1"/>
    </source>
</evidence>
<dbReference type="OrthoDB" id="8195947at2759"/>
<dbReference type="Proteomes" id="UP000784294">
    <property type="component" value="Unassembled WGS sequence"/>
</dbReference>
<dbReference type="EMBL" id="CAAALY010258861">
    <property type="protein sequence ID" value="VEL38741.1"/>
    <property type="molecule type" value="Genomic_DNA"/>
</dbReference>
<name>A0A3S5AVH8_9PLAT</name>
<evidence type="ECO:0000313" key="2">
    <source>
        <dbReference type="Proteomes" id="UP000784294"/>
    </source>
</evidence>
<keyword evidence="2" id="KW-1185">Reference proteome</keyword>
<comment type="caution">
    <text evidence="1">The sequence shown here is derived from an EMBL/GenBank/DDBJ whole genome shotgun (WGS) entry which is preliminary data.</text>
</comment>
<protein>
    <submittedName>
        <fullName evidence="1">Uncharacterized protein</fullName>
    </submittedName>
</protein>
<reference evidence="1" key="1">
    <citation type="submission" date="2018-11" db="EMBL/GenBank/DDBJ databases">
        <authorList>
            <consortium name="Pathogen Informatics"/>
        </authorList>
    </citation>
    <scope>NUCLEOTIDE SEQUENCE</scope>
</reference>
<organism evidence="1 2">
    <name type="scientific">Protopolystoma xenopodis</name>
    <dbReference type="NCBI Taxonomy" id="117903"/>
    <lineage>
        <taxon>Eukaryota</taxon>
        <taxon>Metazoa</taxon>
        <taxon>Spiralia</taxon>
        <taxon>Lophotrochozoa</taxon>
        <taxon>Platyhelminthes</taxon>
        <taxon>Monogenea</taxon>
        <taxon>Polyopisthocotylea</taxon>
        <taxon>Polystomatidea</taxon>
        <taxon>Polystomatidae</taxon>
        <taxon>Protopolystoma</taxon>
    </lineage>
</organism>